<name>A0A108T6F5_BACSE</name>
<dbReference type="PIRSF" id="PIRSF014753">
    <property type="entry name" value="UCP014753"/>
    <property type="match status" value="1"/>
</dbReference>
<dbReference type="Pfam" id="PF10022">
    <property type="entry name" value="DUF2264"/>
    <property type="match status" value="1"/>
</dbReference>
<evidence type="ECO:0000313" key="3">
    <source>
        <dbReference type="EMBL" id="KWR54212.1"/>
    </source>
</evidence>
<sequence precursor="true">MKYSILILTLLIFCVSGRSQTVSGQEDRTYWISVLSQVADPLLSNMSKGELRKNMPVETISGVAKPSNARTTHLEALGRLLVGMAPWLELGPDKTQEGQLREKYIQLMLKSIEHGFNPESPDYLNFTVTRQPLVDAAFFCQGLLRAPVQVWGRLSPVAKQNVLNALQQIRIIKPVESNWLLFSAMVEATLLELTGECNMHPIEYAIMRFKEWYKGDAWYGDGVNLHMDYYNSFVIHPMLLDVLKTMQKHNKGESDFYKKELRRFSRYAEQQERMISPDGAYPVVGRSIAYRFGAFHVLSQAALDGLLPASVTKAQVRCGLTAVIKRHMSVKGNFDERGWLTLGFAGHQPQVAERYISTGSLYLCSVIFTALGLPATDEFWSAPYAEWTGKKIWSGNKSVKLDKAIKNN</sequence>
<dbReference type="InterPro" id="IPR049349">
    <property type="entry name" value="DUF2264_N"/>
</dbReference>
<feature type="signal peptide" evidence="1">
    <location>
        <begin position="1"/>
        <end position="21"/>
    </location>
</feature>
<keyword evidence="1" id="KW-0732">Signal</keyword>
<keyword evidence="4" id="KW-1185">Reference proteome</keyword>
<dbReference type="STRING" id="46506.AA415_02155"/>
<dbReference type="PANTHER" id="PTHR35339">
    <property type="entry name" value="LINALOOL DEHYDRATASE_ISOMERASE DOMAIN-CONTAINING PROTEIN"/>
    <property type="match status" value="1"/>
</dbReference>
<dbReference type="InterPro" id="IPR016624">
    <property type="entry name" value="UCP014753"/>
</dbReference>
<feature type="domain" description="DUF2264" evidence="2">
    <location>
        <begin position="27"/>
        <end position="387"/>
    </location>
</feature>
<proteinExistence type="predicted"/>
<comment type="caution">
    <text evidence="3">The sequence shown here is derived from an EMBL/GenBank/DDBJ whole genome shotgun (WGS) entry which is preliminary data.</text>
</comment>
<feature type="chain" id="PRO_5007130795" description="DUF2264 domain-containing protein" evidence="1">
    <location>
        <begin position="22"/>
        <end position="408"/>
    </location>
</feature>
<dbReference type="EMBL" id="LRGC01000009">
    <property type="protein sequence ID" value="KWR54212.1"/>
    <property type="molecule type" value="Genomic_DNA"/>
</dbReference>
<accession>A0A108T6F5</accession>
<evidence type="ECO:0000313" key="4">
    <source>
        <dbReference type="Proteomes" id="UP000056419"/>
    </source>
</evidence>
<protein>
    <recommendedName>
        <fullName evidence="2">DUF2264 domain-containing protein</fullName>
    </recommendedName>
</protein>
<reference evidence="3 4" key="1">
    <citation type="journal article" date="2016" name="BMC Genomics">
        <title>Type VI secretion systems of human gut Bacteroidales segregate into three genetic architectures, two of which are contained on mobile genetic elements.</title>
        <authorList>
            <person name="Coyne M.J."/>
            <person name="Roelofs K.G."/>
            <person name="Comstock L.E."/>
        </authorList>
    </citation>
    <scope>NUCLEOTIDE SEQUENCE [LARGE SCALE GENOMIC DNA]</scope>
    <source>
        <strain evidence="3 4">CL09T03C01</strain>
    </source>
</reference>
<evidence type="ECO:0000256" key="1">
    <source>
        <dbReference type="SAM" id="SignalP"/>
    </source>
</evidence>
<dbReference type="RefSeq" id="WP_060386027.1">
    <property type="nucleotide sequence ID" value="NZ_LRGC01000009.1"/>
</dbReference>
<dbReference type="Proteomes" id="UP000056419">
    <property type="component" value="Unassembled WGS sequence"/>
</dbReference>
<gene>
    <name evidence="3" type="ORF">AA415_02155</name>
</gene>
<dbReference type="PATRIC" id="fig|46506.5.peg.2307"/>
<organism evidence="3 4">
    <name type="scientific">Bacteroides stercoris</name>
    <dbReference type="NCBI Taxonomy" id="46506"/>
    <lineage>
        <taxon>Bacteria</taxon>
        <taxon>Pseudomonadati</taxon>
        <taxon>Bacteroidota</taxon>
        <taxon>Bacteroidia</taxon>
        <taxon>Bacteroidales</taxon>
        <taxon>Bacteroidaceae</taxon>
        <taxon>Bacteroides</taxon>
    </lineage>
</organism>
<dbReference type="PANTHER" id="PTHR35339:SF3">
    <property type="entry name" value="DUF2264 DOMAIN-CONTAINING PROTEIN"/>
    <property type="match status" value="1"/>
</dbReference>
<dbReference type="AlphaFoldDB" id="A0A108T6F5"/>
<evidence type="ECO:0000259" key="2">
    <source>
        <dbReference type="Pfam" id="PF10022"/>
    </source>
</evidence>